<protein>
    <recommendedName>
        <fullName evidence="3">Poly(3-hydroxyalkanoate) synthetase</fullName>
    </recommendedName>
</protein>
<accession>A0A1M6PHJ9</accession>
<dbReference type="Gene3D" id="3.40.50.1820">
    <property type="entry name" value="alpha/beta hydrolase"/>
    <property type="match status" value="1"/>
</dbReference>
<evidence type="ECO:0000313" key="2">
    <source>
        <dbReference type="Proteomes" id="UP000184363"/>
    </source>
</evidence>
<dbReference type="EMBL" id="FRAP01000002">
    <property type="protein sequence ID" value="SHK07429.1"/>
    <property type="molecule type" value="Genomic_DNA"/>
</dbReference>
<dbReference type="InterPro" id="IPR024501">
    <property type="entry name" value="DUF3141"/>
</dbReference>
<name>A0A1M6PHJ9_PSETH</name>
<sequence>MAAAAWTEPWVRLTAHQLRVGAEAAATAAREWGGYWADALRRRTPPLGPVTDGLRWWATVRDRRPPSWTLPAEIRFRTPIAALRDVTEPADREADVVPTLVLPPQAGHSSSIVDFAPDQSQLATLRTAGLVRLAALEWLPATAATRSASIGDYLAVVDRAVTELGGRANLVGDCQGGWLAAIYAALHPDKVHTLTLAGAPLDFHAGDAVIAHATRALHGAYGMAPYRALVAAGGGTVPGGALLASFVGIAPQAEVGRQLELLRHLDDPGHLARFRAFHDWFTHTQDMPGAFYLWLVEHLFARNELIRGELVVDGRPVDPGAIDCPLFLLAGETDHITPAPQVFAFADAVATPAADVVQRTTPGGHLGLFMGHDALATAWPELGAQVRARSI</sequence>
<reference evidence="1 2" key="1">
    <citation type="submission" date="2016-11" db="EMBL/GenBank/DDBJ databases">
        <authorList>
            <person name="Jaros S."/>
            <person name="Januszkiewicz K."/>
            <person name="Wedrychowicz H."/>
        </authorList>
    </citation>
    <scope>NUCLEOTIDE SEQUENCE [LARGE SCALE GENOMIC DNA]</scope>
    <source>
        <strain evidence="1 2">DSM 43832</strain>
    </source>
</reference>
<evidence type="ECO:0008006" key="3">
    <source>
        <dbReference type="Google" id="ProtNLM"/>
    </source>
</evidence>
<evidence type="ECO:0000313" key="1">
    <source>
        <dbReference type="EMBL" id="SHK07429.1"/>
    </source>
</evidence>
<dbReference type="Pfam" id="PF11339">
    <property type="entry name" value="DUF3141"/>
    <property type="match status" value="1"/>
</dbReference>
<dbReference type="PANTHER" id="PTHR36837">
    <property type="entry name" value="POLY(3-HYDROXYALKANOATE) POLYMERASE SUBUNIT PHAC"/>
    <property type="match status" value="1"/>
</dbReference>
<dbReference type="OrthoDB" id="4854336at2"/>
<organism evidence="1 2">
    <name type="scientific">Pseudonocardia thermophila</name>
    <dbReference type="NCBI Taxonomy" id="1848"/>
    <lineage>
        <taxon>Bacteria</taxon>
        <taxon>Bacillati</taxon>
        <taxon>Actinomycetota</taxon>
        <taxon>Actinomycetes</taxon>
        <taxon>Pseudonocardiales</taxon>
        <taxon>Pseudonocardiaceae</taxon>
        <taxon>Pseudonocardia</taxon>
    </lineage>
</organism>
<proteinExistence type="predicted"/>
<dbReference type="SUPFAM" id="SSF53474">
    <property type="entry name" value="alpha/beta-Hydrolases"/>
    <property type="match status" value="1"/>
</dbReference>
<keyword evidence="2" id="KW-1185">Reference proteome</keyword>
<dbReference type="PANTHER" id="PTHR36837:SF2">
    <property type="entry name" value="POLY(3-HYDROXYALKANOATE) POLYMERASE SUBUNIT PHAC"/>
    <property type="match status" value="1"/>
</dbReference>
<dbReference type="STRING" id="1848.SAMN05443637_102274"/>
<dbReference type="AlphaFoldDB" id="A0A1M6PHJ9"/>
<dbReference type="RefSeq" id="WP_073455399.1">
    <property type="nucleotide sequence ID" value="NZ_CALGVN010000036.1"/>
</dbReference>
<dbReference type="InterPro" id="IPR051321">
    <property type="entry name" value="PHA/PHB_synthase"/>
</dbReference>
<dbReference type="Proteomes" id="UP000184363">
    <property type="component" value="Unassembled WGS sequence"/>
</dbReference>
<gene>
    <name evidence="1" type="ORF">SAMN05443637_102274</name>
</gene>
<dbReference type="InterPro" id="IPR029058">
    <property type="entry name" value="AB_hydrolase_fold"/>
</dbReference>